<keyword evidence="2" id="KW-1185">Reference proteome</keyword>
<dbReference type="Proteomes" id="UP000009172">
    <property type="component" value="Unassembled WGS sequence"/>
</dbReference>
<gene>
    <name evidence="1" type="ORF">TESG_08395</name>
</gene>
<name>F2RWA6_TRIT1</name>
<dbReference type="EMBL" id="GG698489">
    <property type="protein sequence ID" value="EGD95580.1"/>
    <property type="molecule type" value="Genomic_DNA"/>
</dbReference>
<protein>
    <submittedName>
        <fullName evidence="1">Uncharacterized protein</fullName>
    </submittedName>
</protein>
<evidence type="ECO:0000313" key="1">
    <source>
        <dbReference type="EMBL" id="EGD95580.1"/>
    </source>
</evidence>
<sequence length="274" mass="30632">MVRLDGELVHLPEEKAEVLHQSFFLPLYQADLSDIEGYEYPLSIEYPDITTAEVERAVRRTSPNKALGADGITDGILHQTLNILLLYLCKLFNTCLEQGYCPRHFKNSITVVLRKPSKALEAIVANRLAYIADVYYLLLRPEGQQYTPPPSTPRHGRGFPLMPLPGYSTATLPGIFLAKAKGAEAALNRLKIRQLHVVLLWWTPPFVRISETAEDAIKEHDAIEPTTIHIYTDGSVYVVELKGLVLALQIILNIYEAGLAPRKCAIFTNNQAAI</sequence>
<dbReference type="HOGENOM" id="CLU_1016326_0_0_1"/>
<dbReference type="AlphaFoldDB" id="F2RWA6"/>
<evidence type="ECO:0000313" key="2">
    <source>
        <dbReference type="Proteomes" id="UP000009172"/>
    </source>
</evidence>
<organism evidence="1 2">
    <name type="scientific">Trichophyton tonsurans (strain CBS 112818)</name>
    <name type="common">Scalp ringworm fungus</name>
    <dbReference type="NCBI Taxonomy" id="647933"/>
    <lineage>
        <taxon>Eukaryota</taxon>
        <taxon>Fungi</taxon>
        <taxon>Dikarya</taxon>
        <taxon>Ascomycota</taxon>
        <taxon>Pezizomycotina</taxon>
        <taxon>Eurotiomycetes</taxon>
        <taxon>Eurotiomycetidae</taxon>
        <taxon>Onygenales</taxon>
        <taxon>Arthrodermataceae</taxon>
        <taxon>Trichophyton</taxon>
    </lineage>
</organism>
<reference evidence="2" key="1">
    <citation type="journal article" date="2012" name="MBio">
        <title>Comparative genome analysis of Trichophyton rubrum and related dermatophytes reveals candidate genes involved in infection.</title>
        <authorList>
            <person name="Martinez D.A."/>
            <person name="Oliver B.G."/>
            <person name="Graeser Y."/>
            <person name="Goldberg J.M."/>
            <person name="Li W."/>
            <person name="Martinez-Rossi N.M."/>
            <person name="Monod M."/>
            <person name="Shelest E."/>
            <person name="Barton R.C."/>
            <person name="Birch E."/>
            <person name="Brakhage A.A."/>
            <person name="Chen Z."/>
            <person name="Gurr S.J."/>
            <person name="Heiman D."/>
            <person name="Heitman J."/>
            <person name="Kosti I."/>
            <person name="Rossi A."/>
            <person name="Saif S."/>
            <person name="Samalova M."/>
            <person name="Saunders C.W."/>
            <person name="Shea T."/>
            <person name="Summerbell R.C."/>
            <person name="Xu J."/>
            <person name="Young S."/>
            <person name="Zeng Q."/>
            <person name="Birren B.W."/>
            <person name="Cuomo C.A."/>
            <person name="White T.C."/>
        </authorList>
    </citation>
    <scope>NUCLEOTIDE SEQUENCE [LARGE SCALE GENOMIC DNA]</scope>
    <source>
        <strain evidence="2">CBS 112818</strain>
    </source>
</reference>
<accession>F2RWA6</accession>
<proteinExistence type="predicted"/>